<feature type="transmembrane region" description="Helical" evidence="1">
    <location>
        <begin position="112"/>
        <end position="130"/>
    </location>
</feature>
<feature type="transmembrane region" description="Helical" evidence="1">
    <location>
        <begin position="87"/>
        <end position="106"/>
    </location>
</feature>
<comment type="caution">
    <text evidence="2">The sequence shown here is derived from an EMBL/GenBank/DDBJ whole genome shotgun (WGS) entry which is preliminary data.</text>
</comment>
<protein>
    <submittedName>
        <fullName evidence="2">Uncharacterized protein</fullName>
    </submittedName>
</protein>
<dbReference type="Proteomes" id="UP001164929">
    <property type="component" value="Chromosome 11"/>
</dbReference>
<evidence type="ECO:0000313" key="3">
    <source>
        <dbReference type="Proteomes" id="UP001164929"/>
    </source>
</evidence>
<name>A0AAD6M8F4_9ROSI</name>
<keyword evidence="1" id="KW-0812">Transmembrane</keyword>
<reference evidence="2" key="1">
    <citation type="journal article" date="2023" name="Mol. Ecol. Resour.">
        <title>Chromosome-level genome assembly of a triploid poplar Populus alba 'Berolinensis'.</title>
        <authorList>
            <person name="Chen S."/>
            <person name="Yu Y."/>
            <person name="Wang X."/>
            <person name="Wang S."/>
            <person name="Zhang T."/>
            <person name="Zhou Y."/>
            <person name="He R."/>
            <person name="Meng N."/>
            <person name="Wang Y."/>
            <person name="Liu W."/>
            <person name="Liu Z."/>
            <person name="Liu J."/>
            <person name="Guo Q."/>
            <person name="Huang H."/>
            <person name="Sederoff R.R."/>
            <person name="Wang G."/>
            <person name="Qu G."/>
            <person name="Chen S."/>
        </authorList>
    </citation>
    <scope>NUCLEOTIDE SEQUENCE</scope>
    <source>
        <strain evidence="2">SC-2020</strain>
    </source>
</reference>
<dbReference type="EMBL" id="JAQIZT010000011">
    <property type="protein sequence ID" value="KAJ6980581.1"/>
    <property type="molecule type" value="Genomic_DNA"/>
</dbReference>
<keyword evidence="3" id="KW-1185">Reference proteome</keyword>
<dbReference type="AlphaFoldDB" id="A0AAD6M8F4"/>
<feature type="transmembrane region" description="Helical" evidence="1">
    <location>
        <begin position="12"/>
        <end position="31"/>
    </location>
</feature>
<sequence length="144" mass="16575">MYFGLFSLSDKACSFVFLIHLPCFLPVIVLVPQKFAICFKHLLRCAGIIIASFFALKVPKESTCSHCHRKRLPFNVGIHSKYGGYPICFHVASQLIFFESMLFLWIRVATTIQFLSLYLICLCLAMRVWLEIPILLQFVCVYIS</sequence>
<proteinExistence type="predicted"/>
<gene>
    <name evidence="2" type="ORF">NC653_028399</name>
</gene>
<evidence type="ECO:0000313" key="2">
    <source>
        <dbReference type="EMBL" id="KAJ6980581.1"/>
    </source>
</evidence>
<organism evidence="2 3">
    <name type="scientific">Populus alba x Populus x berolinensis</name>
    <dbReference type="NCBI Taxonomy" id="444605"/>
    <lineage>
        <taxon>Eukaryota</taxon>
        <taxon>Viridiplantae</taxon>
        <taxon>Streptophyta</taxon>
        <taxon>Embryophyta</taxon>
        <taxon>Tracheophyta</taxon>
        <taxon>Spermatophyta</taxon>
        <taxon>Magnoliopsida</taxon>
        <taxon>eudicotyledons</taxon>
        <taxon>Gunneridae</taxon>
        <taxon>Pentapetalae</taxon>
        <taxon>rosids</taxon>
        <taxon>fabids</taxon>
        <taxon>Malpighiales</taxon>
        <taxon>Salicaceae</taxon>
        <taxon>Saliceae</taxon>
        <taxon>Populus</taxon>
    </lineage>
</organism>
<accession>A0AAD6M8F4</accession>
<keyword evidence="1" id="KW-1133">Transmembrane helix</keyword>
<keyword evidence="1" id="KW-0472">Membrane</keyword>
<evidence type="ECO:0000256" key="1">
    <source>
        <dbReference type="SAM" id="Phobius"/>
    </source>
</evidence>